<dbReference type="AlphaFoldDB" id="A0A1M6LNP2"/>
<accession>A0A1M6LNP2</accession>
<proteinExistence type="predicted"/>
<dbReference type="EMBL" id="FQZU01000011">
    <property type="protein sequence ID" value="SHJ72763.1"/>
    <property type="molecule type" value="Genomic_DNA"/>
</dbReference>
<protein>
    <submittedName>
        <fullName evidence="2">Uncharacterized protein</fullName>
    </submittedName>
</protein>
<evidence type="ECO:0000313" key="2">
    <source>
        <dbReference type="EMBL" id="SHJ72763.1"/>
    </source>
</evidence>
<keyword evidence="3" id="KW-1185">Reference proteome</keyword>
<evidence type="ECO:0000313" key="3">
    <source>
        <dbReference type="Proteomes" id="UP000183994"/>
    </source>
</evidence>
<dbReference type="OrthoDB" id="5420595at2"/>
<gene>
    <name evidence="2" type="ORF">SAMN02745216_02137</name>
</gene>
<sequence>MPKTTTKTTNPDSAQNEAVNLDPRWIVKIEGRDFVTYPGLLDLGHQKGLESIEVEPLQLPNDQNGYFAVCKAVVTSKNGETFTDIGDANPQNTSSRVSKHLLRMASTRSIARALRTFTNIGMTCLEELDGDFSAKDRGNNAAQTRTRKQAPKAAPKSQTTTPKTATPSQSTKPAMSDSQKRAIFAISKRQGMNEEDINALTVELFNRNFDHLNVHEASSVISHLQNNKAAA</sequence>
<organism evidence="2 3">
    <name type="scientific">Desulfatibacillum alkenivorans DSM 16219</name>
    <dbReference type="NCBI Taxonomy" id="1121393"/>
    <lineage>
        <taxon>Bacteria</taxon>
        <taxon>Pseudomonadati</taxon>
        <taxon>Thermodesulfobacteriota</taxon>
        <taxon>Desulfobacteria</taxon>
        <taxon>Desulfobacterales</taxon>
        <taxon>Desulfatibacillaceae</taxon>
        <taxon>Desulfatibacillum</taxon>
    </lineage>
</organism>
<feature type="region of interest" description="Disordered" evidence="1">
    <location>
        <begin position="131"/>
        <end position="179"/>
    </location>
</feature>
<name>A0A1M6LNP2_9BACT</name>
<feature type="compositionally biased region" description="Polar residues" evidence="1">
    <location>
        <begin position="156"/>
        <end position="177"/>
    </location>
</feature>
<evidence type="ECO:0000256" key="1">
    <source>
        <dbReference type="SAM" id="MobiDB-lite"/>
    </source>
</evidence>
<dbReference type="Proteomes" id="UP000183994">
    <property type="component" value="Unassembled WGS sequence"/>
</dbReference>
<dbReference type="STRING" id="1121393.SAMN02745216_02137"/>
<dbReference type="RefSeq" id="WP_073475601.1">
    <property type="nucleotide sequence ID" value="NZ_FQZU01000011.1"/>
</dbReference>
<reference evidence="3" key="1">
    <citation type="submission" date="2016-11" db="EMBL/GenBank/DDBJ databases">
        <authorList>
            <person name="Varghese N."/>
            <person name="Submissions S."/>
        </authorList>
    </citation>
    <scope>NUCLEOTIDE SEQUENCE [LARGE SCALE GENOMIC DNA]</scope>
    <source>
        <strain evidence="3">DSM 16219</strain>
    </source>
</reference>